<dbReference type="PANTHER" id="PTHR46201">
    <property type="entry name" value="PHD FINGER PROTEIN MALE MEIOCYTE DEATH 1-RELATED"/>
    <property type="match status" value="1"/>
</dbReference>
<evidence type="ECO:0000256" key="1">
    <source>
        <dbReference type="ARBA" id="ARBA00022723"/>
    </source>
</evidence>
<evidence type="ECO:0000259" key="6">
    <source>
        <dbReference type="PROSITE" id="PS50016"/>
    </source>
</evidence>
<proteinExistence type="predicted"/>
<feature type="region of interest" description="Disordered" evidence="5">
    <location>
        <begin position="551"/>
        <end position="598"/>
    </location>
</feature>
<dbReference type="Pfam" id="PF00628">
    <property type="entry name" value="PHD"/>
    <property type="match status" value="2"/>
</dbReference>
<dbReference type="SMART" id="SM00249">
    <property type="entry name" value="PHD"/>
    <property type="match status" value="2"/>
</dbReference>
<dbReference type="SUPFAM" id="SSF57903">
    <property type="entry name" value="FYVE/PHD zinc finger"/>
    <property type="match status" value="2"/>
</dbReference>
<evidence type="ECO:0000256" key="4">
    <source>
        <dbReference type="PROSITE-ProRule" id="PRU00146"/>
    </source>
</evidence>
<keyword evidence="2 4" id="KW-0863">Zinc-finger</keyword>
<evidence type="ECO:0000313" key="7">
    <source>
        <dbReference type="EMBL" id="CEG36063.1"/>
    </source>
</evidence>
<feature type="compositionally biased region" description="Basic residues" evidence="5">
    <location>
        <begin position="377"/>
        <end position="387"/>
    </location>
</feature>
<keyword evidence="8" id="KW-1185">Reference proteome</keyword>
<accession>A0A0P1A7F0</accession>
<dbReference type="GeneID" id="36395438"/>
<dbReference type="OrthoDB" id="5876800at2759"/>
<evidence type="ECO:0000313" key="8">
    <source>
        <dbReference type="Proteomes" id="UP000054928"/>
    </source>
</evidence>
<dbReference type="InterPro" id="IPR058054">
    <property type="entry name" value="Znf_MS1-like"/>
</dbReference>
<dbReference type="RefSeq" id="XP_024572432.1">
    <property type="nucleotide sequence ID" value="XM_024731124.1"/>
</dbReference>
<feature type="region of interest" description="Disordered" evidence="5">
    <location>
        <begin position="371"/>
        <end position="391"/>
    </location>
</feature>
<dbReference type="EMBL" id="CCYD01000109">
    <property type="protein sequence ID" value="CEG36063.1"/>
    <property type="molecule type" value="Genomic_DNA"/>
</dbReference>
<dbReference type="Gene3D" id="3.30.40.10">
    <property type="entry name" value="Zinc/RING finger domain, C3HC4 (zinc finger)"/>
    <property type="match status" value="2"/>
</dbReference>
<dbReference type="STRING" id="4781.A0A0P1A7F0"/>
<evidence type="ECO:0000256" key="2">
    <source>
        <dbReference type="ARBA" id="ARBA00022771"/>
    </source>
</evidence>
<evidence type="ECO:0000256" key="5">
    <source>
        <dbReference type="SAM" id="MobiDB-lite"/>
    </source>
</evidence>
<dbReference type="OMA" id="QVEEDCP"/>
<name>A0A0P1A7F0_PLAHL</name>
<feature type="compositionally biased region" description="Basic residues" evidence="5">
    <location>
        <begin position="214"/>
        <end position="228"/>
    </location>
</feature>
<feature type="domain" description="PHD-type" evidence="6">
    <location>
        <begin position="297"/>
        <end position="360"/>
    </location>
</feature>
<keyword evidence="3" id="KW-0862">Zinc</keyword>
<dbReference type="GO" id="GO:0008270">
    <property type="term" value="F:zinc ion binding"/>
    <property type="evidence" value="ECO:0007669"/>
    <property type="project" value="UniProtKB-KW"/>
</dbReference>
<organism evidence="7 8">
    <name type="scientific">Plasmopara halstedii</name>
    <name type="common">Downy mildew of sunflower</name>
    <dbReference type="NCBI Taxonomy" id="4781"/>
    <lineage>
        <taxon>Eukaryota</taxon>
        <taxon>Sar</taxon>
        <taxon>Stramenopiles</taxon>
        <taxon>Oomycota</taxon>
        <taxon>Peronosporomycetes</taxon>
        <taxon>Peronosporales</taxon>
        <taxon>Peronosporaceae</taxon>
        <taxon>Plasmopara</taxon>
    </lineage>
</organism>
<dbReference type="InterPro" id="IPR001965">
    <property type="entry name" value="Znf_PHD"/>
</dbReference>
<sequence>MHLKLLKEIKMLPLEIRSYKRFVCIQQDDVIKCKGSHQEHSVDSPLPTSFSSNSDDSSTVSSSSFASSEQSNVSNDEMSSSPGSNSNGGNGGDERKKNDDENYDNGGISDSSNENSADESEQEEDDGALLHTDDDKGIARNGVDFTDEDLSSDSDENSDLENSYPRLPLAPVDTLIAVRQRAAYKELQLNVKLKEKVIEDAKQRQQERQQAQRSKMRNRTSRSKRKHKTAGEMIFEKCNGSAKVEEGVEDDWMVDCSCGIREKNYDDGTSMIQCDSCSHWVHAKCANKQPEIVAQEHFLCFRCGWMFDCVCHVRRQPNHDDGHRMVECESCNTWQHTTCVGIPMTEEPADDYRCPRCIKKGRRLGAVSRTRNYNSRQRQRGHLRGRRNVTSMDADSAARFIKISTPPRAHNSWRTDSKNMVVEEKKYLDICSPSPSLFPAGSPPTTSLPSSLTPPPPPSGRLSRKVAESLVEDRKPVYHEQSKVKQERHSSQPQRKLGRSLPNRSLKRPRLHTVTYDQGHVEQPQNTVILSPRGKGPMLQGYLSVLTEEDTLSSQSLDVRPSITITKSTSASGDKLNGRKRKSNSARNRLAKKLRGKK</sequence>
<protein>
    <submittedName>
        <fullName evidence="7">Uncharacterized PHD Zn-finger protein</fullName>
    </submittedName>
</protein>
<dbReference type="InterPro" id="IPR013083">
    <property type="entry name" value="Znf_RING/FYVE/PHD"/>
</dbReference>
<reference evidence="8" key="1">
    <citation type="submission" date="2014-09" db="EMBL/GenBank/DDBJ databases">
        <authorList>
            <person name="Sharma Rahul"/>
            <person name="Thines Marco"/>
        </authorList>
    </citation>
    <scope>NUCLEOTIDE SEQUENCE [LARGE SCALE GENOMIC DNA]</scope>
</reference>
<dbReference type="PROSITE" id="PS50016">
    <property type="entry name" value="ZF_PHD_2"/>
    <property type="match status" value="1"/>
</dbReference>
<dbReference type="Proteomes" id="UP000054928">
    <property type="component" value="Unassembled WGS sequence"/>
</dbReference>
<dbReference type="AlphaFoldDB" id="A0A0P1A7F0"/>
<dbReference type="CDD" id="cd15556">
    <property type="entry name" value="PHD_MMD1_like"/>
    <property type="match status" value="1"/>
</dbReference>
<dbReference type="InterPro" id="IPR019787">
    <property type="entry name" value="Znf_PHD-finger"/>
</dbReference>
<evidence type="ECO:0000256" key="3">
    <source>
        <dbReference type="ARBA" id="ARBA00022833"/>
    </source>
</evidence>
<feature type="compositionally biased region" description="Low complexity" evidence="5">
    <location>
        <begin position="48"/>
        <end position="85"/>
    </location>
</feature>
<feature type="compositionally biased region" description="Basic residues" evidence="5">
    <location>
        <begin position="578"/>
        <end position="598"/>
    </location>
</feature>
<feature type="compositionally biased region" description="Basic and acidic residues" evidence="5">
    <location>
        <begin position="465"/>
        <end position="490"/>
    </location>
</feature>
<keyword evidence="1" id="KW-0479">Metal-binding</keyword>
<dbReference type="PANTHER" id="PTHR46201:SF9">
    <property type="entry name" value="PHD FINGER PROTEIN MALE MEIOCYTE DEATH 1"/>
    <property type="match status" value="1"/>
</dbReference>
<feature type="region of interest" description="Disordered" evidence="5">
    <location>
        <begin position="36"/>
        <end position="166"/>
    </location>
</feature>
<dbReference type="InterPro" id="IPR011011">
    <property type="entry name" value="Znf_FYVE_PHD"/>
</dbReference>
<feature type="region of interest" description="Disordered" evidence="5">
    <location>
        <begin position="438"/>
        <end position="509"/>
    </location>
</feature>
<feature type="compositionally biased region" description="Polar residues" evidence="5">
    <location>
        <begin position="552"/>
        <end position="572"/>
    </location>
</feature>
<feature type="compositionally biased region" description="Acidic residues" evidence="5">
    <location>
        <begin position="145"/>
        <end position="159"/>
    </location>
</feature>
<feature type="compositionally biased region" description="Acidic residues" evidence="5">
    <location>
        <begin position="116"/>
        <end position="127"/>
    </location>
</feature>
<feature type="region of interest" description="Disordered" evidence="5">
    <location>
        <begin position="202"/>
        <end position="228"/>
    </location>
</feature>